<dbReference type="Proteomes" id="UP000003280">
    <property type="component" value="Unassembled WGS sequence"/>
</dbReference>
<dbReference type="AlphaFoldDB" id="E0NL52"/>
<dbReference type="RefSeq" id="WP_008901706.1">
    <property type="nucleotide sequence ID" value="NZ_GL397071.1"/>
</dbReference>
<dbReference type="HOGENOM" id="CLU_1487721_0_0_9"/>
<feature type="transmembrane region" description="Helical" evidence="1">
    <location>
        <begin position="124"/>
        <end position="153"/>
    </location>
</feature>
<evidence type="ECO:0000313" key="3">
    <source>
        <dbReference type="Proteomes" id="UP000003280"/>
    </source>
</evidence>
<sequence length="181" mass="21143">MKYVPISAFILYLIMLFAIRKEIGEDLKRTGELVDIKRNKLYFILIFIANINLLVVDLVRPVPGYLNRNIMKYPGIFLYVYGLLLTIYVVATIKDSMRGPNADKMKEFDGEDAYTINRNPLYKALMLITAGHLVTTTRLSFIFLFIVTVLLVISQTLKEERALQTRYGKKYLRYKNKIKRF</sequence>
<keyword evidence="1" id="KW-1133">Transmembrane helix</keyword>
<reference evidence="2 3" key="1">
    <citation type="submission" date="2010-07" db="EMBL/GenBank/DDBJ databases">
        <authorList>
            <person name="Muzny D."/>
            <person name="Qin X."/>
            <person name="Deng J."/>
            <person name="Jiang H."/>
            <person name="Liu Y."/>
            <person name="Qu J."/>
            <person name="Song X.-Z."/>
            <person name="Zhang L."/>
            <person name="Thornton R."/>
            <person name="Coyle M."/>
            <person name="Francisco L."/>
            <person name="Jackson L."/>
            <person name="Javaid M."/>
            <person name="Korchina V."/>
            <person name="Kovar C."/>
            <person name="Mata R."/>
            <person name="Mathew T."/>
            <person name="Ngo R."/>
            <person name="Nguyen L."/>
            <person name="Nguyen N."/>
            <person name="Okwuonu G."/>
            <person name="Ongeri F."/>
            <person name="Pham C."/>
            <person name="Simmons D."/>
            <person name="Wilczek-Boney K."/>
            <person name="Hale W."/>
            <person name="Jakkamsetti A."/>
            <person name="Pham P."/>
            <person name="Ruth R."/>
            <person name="San Lucas F."/>
            <person name="Warren J."/>
            <person name="Zhang J."/>
            <person name="Zhao Z."/>
            <person name="Zhou C."/>
            <person name="Zhu D."/>
            <person name="Lee S."/>
            <person name="Bess C."/>
            <person name="Blankenburg K."/>
            <person name="Forbes L."/>
            <person name="Fu Q."/>
            <person name="Gubbala S."/>
            <person name="Hirani K."/>
            <person name="Jayaseelan J.C."/>
            <person name="Lara F."/>
            <person name="Munidasa M."/>
            <person name="Palculict T."/>
            <person name="Patil S."/>
            <person name="Pu L.-L."/>
            <person name="Saada N."/>
            <person name="Tang L."/>
            <person name="Weissenberger G."/>
            <person name="Zhu Y."/>
            <person name="Hemphill L."/>
            <person name="Shang Y."/>
            <person name="Youmans B."/>
            <person name="Ayvaz T."/>
            <person name="Ross M."/>
            <person name="Santibanez J."/>
            <person name="Aqrawi P."/>
            <person name="Gross S."/>
            <person name="Joshi V."/>
            <person name="Fowler G."/>
            <person name="Nazareth L."/>
            <person name="Reid J."/>
            <person name="Worley K."/>
            <person name="Petrosino J."/>
            <person name="Highlander S."/>
            <person name="Gibbs R."/>
        </authorList>
    </citation>
    <scope>NUCLEOTIDE SEQUENCE [LARGE SCALE GENOMIC DNA]</scope>
    <source>
        <strain evidence="2 3">ATCC BAA-1640</strain>
    </source>
</reference>
<evidence type="ECO:0008006" key="4">
    <source>
        <dbReference type="Google" id="ProtNLM"/>
    </source>
</evidence>
<dbReference type="STRING" id="862517.HMPREF9225_0891"/>
<evidence type="ECO:0000256" key="1">
    <source>
        <dbReference type="SAM" id="Phobius"/>
    </source>
</evidence>
<feature type="transmembrane region" description="Helical" evidence="1">
    <location>
        <begin position="40"/>
        <end position="59"/>
    </location>
</feature>
<gene>
    <name evidence="2" type="ORF">HMPREF9225_0891</name>
</gene>
<organism evidence="2 3">
    <name type="scientific">Peptoniphilus duerdenii ATCC BAA-1640</name>
    <dbReference type="NCBI Taxonomy" id="862517"/>
    <lineage>
        <taxon>Bacteria</taxon>
        <taxon>Bacillati</taxon>
        <taxon>Bacillota</taxon>
        <taxon>Tissierellia</taxon>
        <taxon>Tissierellales</taxon>
        <taxon>Peptoniphilaceae</taxon>
        <taxon>Peptoniphilus</taxon>
    </lineage>
</organism>
<name>E0NL52_9FIRM</name>
<keyword evidence="3" id="KW-1185">Reference proteome</keyword>
<comment type="caution">
    <text evidence="2">The sequence shown here is derived from an EMBL/GenBank/DDBJ whole genome shotgun (WGS) entry which is preliminary data.</text>
</comment>
<protein>
    <recommendedName>
        <fullName evidence="4">Isoprenylcysteine carboxyl methyltransferase family protein</fullName>
    </recommendedName>
</protein>
<accession>E0NL52</accession>
<keyword evidence="1" id="KW-0812">Transmembrane</keyword>
<feature type="transmembrane region" description="Helical" evidence="1">
    <location>
        <begin position="71"/>
        <end position="91"/>
    </location>
</feature>
<dbReference type="Gene3D" id="1.20.120.1630">
    <property type="match status" value="1"/>
</dbReference>
<proteinExistence type="predicted"/>
<keyword evidence="1" id="KW-0472">Membrane</keyword>
<evidence type="ECO:0000313" key="2">
    <source>
        <dbReference type="EMBL" id="EFM25485.1"/>
    </source>
</evidence>
<dbReference type="EMBL" id="AEEH01000034">
    <property type="protein sequence ID" value="EFM25485.1"/>
    <property type="molecule type" value="Genomic_DNA"/>
</dbReference>